<dbReference type="Proteomes" id="UP000664915">
    <property type="component" value="Segment"/>
</dbReference>
<proteinExistence type="predicted"/>
<sequence>MALPRRISDIKPLFTNLAQTSHYEVKFGGLPGELVSYLRTRGVSSRFIAEDAGLLCHNAVLPTSQFATVDVPGNYTGITETFAHRRIYQDISLEFYVDSNYTTLKFLEHWMEFIASGSSNPIDGINFPINTNVDEGYFIRMQYPKYYKSNQTRIIKFDRDYRREIEYTFIGLYPYNIASIPVSYGQSDVLKMQVTFKIDRYVIGRSYSVDYNRNDDNNKLPTQPQPQPISQPKPRLVPRSPGSIPSNGVELFPINQTLTESLYGSQNNR</sequence>
<dbReference type="KEGG" id="vg:77946207"/>
<dbReference type="Pfam" id="PF23849">
    <property type="entry name" value="Phage_TTP_2"/>
    <property type="match status" value="1"/>
</dbReference>
<feature type="region of interest" description="Disordered" evidence="1">
    <location>
        <begin position="212"/>
        <end position="249"/>
    </location>
</feature>
<keyword evidence="3" id="KW-1185">Reference proteome</keyword>
<reference evidence="2" key="1">
    <citation type="submission" date="2020-09" db="EMBL/GenBank/DDBJ databases">
        <authorList>
            <person name="Zhang D."/>
            <person name="Hatherill J.R."/>
            <person name="Ramirez J.F."/>
            <person name="Edinger B."/>
            <person name="Balarin R."/>
            <person name="Sullivan A."/>
            <person name="Humpal K.M."/>
            <person name="Guseva A."/>
            <person name="Butela K.A."/>
            <person name="Garlena R.A."/>
            <person name="Russell D.A."/>
            <person name="Pope W.H."/>
            <person name="Jacobs-Sera D."/>
            <person name="Hatfull G.F."/>
        </authorList>
    </citation>
    <scope>NUCLEOTIDE SEQUENCE</scope>
</reference>
<dbReference type="RefSeq" id="YP_010670012.1">
    <property type="nucleotide sequence ID" value="NC_070963.1"/>
</dbReference>
<evidence type="ECO:0000313" key="2">
    <source>
        <dbReference type="EMBL" id="QPX48002.1"/>
    </source>
</evidence>
<dbReference type="EMBL" id="MW015081">
    <property type="protein sequence ID" value="QPX48002.1"/>
    <property type="molecule type" value="Genomic_DNA"/>
</dbReference>
<dbReference type="GeneID" id="77946207"/>
<dbReference type="InterPro" id="IPR057120">
    <property type="entry name" value="Phage_TTP_2"/>
</dbReference>
<evidence type="ECO:0000313" key="3">
    <source>
        <dbReference type="Proteomes" id="UP000664915"/>
    </source>
</evidence>
<protein>
    <submittedName>
        <fullName evidence="2">Baseplate wedge protein</fullName>
    </submittedName>
</protein>
<name>A0A879R1D0_9CAUD</name>
<evidence type="ECO:0000256" key="1">
    <source>
        <dbReference type="SAM" id="MobiDB-lite"/>
    </source>
</evidence>
<organism evidence="2 3">
    <name type="scientific">Synechococcus phage S-SRM01</name>
    <dbReference type="NCBI Taxonomy" id="2781608"/>
    <lineage>
        <taxon>Viruses</taxon>
        <taxon>Duplodnaviria</taxon>
        <taxon>Heunggongvirae</taxon>
        <taxon>Uroviricota</taxon>
        <taxon>Caudoviricetes</taxon>
        <taxon>Pantevenvirales</taxon>
        <taxon>Kyanoviridae</taxon>
        <taxon>Serangoonvirus</taxon>
        <taxon>Serangoonvirus essarone</taxon>
    </lineage>
</organism>
<accession>A0A879R1D0</accession>